<dbReference type="Gene3D" id="3.20.20.140">
    <property type="entry name" value="Metal-dependent hydrolases"/>
    <property type="match status" value="1"/>
</dbReference>
<dbReference type="GO" id="GO:0035312">
    <property type="term" value="F:5'-3' DNA exonuclease activity"/>
    <property type="evidence" value="ECO:0007669"/>
    <property type="project" value="TreeGrafter"/>
</dbReference>
<gene>
    <name evidence="2" type="ORF">MBCUT_08110</name>
</gene>
<dbReference type="Pfam" id="PF02811">
    <property type="entry name" value="PHP"/>
    <property type="match status" value="1"/>
</dbReference>
<dbReference type="SMART" id="SM00481">
    <property type="entry name" value="POLIIIAc"/>
    <property type="match status" value="1"/>
</dbReference>
<dbReference type="PATRIC" id="fig|47311.3.peg.893"/>
<dbReference type="SUPFAM" id="SSF89550">
    <property type="entry name" value="PHP domain-like"/>
    <property type="match status" value="1"/>
</dbReference>
<evidence type="ECO:0000259" key="1">
    <source>
        <dbReference type="SMART" id="SM00481"/>
    </source>
</evidence>
<dbReference type="InterPro" id="IPR004013">
    <property type="entry name" value="PHP_dom"/>
</dbReference>
<dbReference type="Proteomes" id="UP000077275">
    <property type="component" value="Unassembled WGS sequence"/>
</dbReference>
<keyword evidence="2" id="KW-0378">Hydrolase</keyword>
<dbReference type="AlphaFoldDB" id="A0A166ECN4"/>
<name>A0A166ECN4_9EURY</name>
<accession>A0A166ECN4</accession>
<keyword evidence="3" id="KW-1185">Reference proteome</keyword>
<dbReference type="RefSeq" id="WP_067259215.1">
    <property type="nucleotide sequence ID" value="NZ_LWMW01000091.1"/>
</dbReference>
<dbReference type="EMBL" id="LWMW01000091">
    <property type="protein sequence ID" value="KZX16509.1"/>
    <property type="molecule type" value="Genomic_DNA"/>
</dbReference>
<dbReference type="InterPro" id="IPR052018">
    <property type="entry name" value="PHP_domain"/>
</dbReference>
<dbReference type="InterPro" id="IPR003141">
    <property type="entry name" value="Pol/His_phosphatase_N"/>
</dbReference>
<organism evidence="2 3">
    <name type="scientific">Methanobrevibacter cuticularis</name>
    <dbReference type="NCBI Taxonomy" id="47311"/>
    <lineage>
        <taxon>Archaea</taxon>
        <taxon>Methanobacteriati</taxon>
        <taxon>Methanobacteriota</taxon>
        <taxon>Methanomada group</taxon>
        <taxon>Methanobacteria</taxon>
        <taxon>Methanobacteriales</taxon>
        <taxon>Methanobacteriaceae</taxon>
        <taxon>Methanobrevibacter</taxon>
    </lineage>
</organism>
<feature type="domain" description="Polymerase/histidinol phosphatase N-terminal" evidence="1">
    <location>
        <begin position="3"/>
        <end position="69"/>
    </location>
</feature>
<dbReference type="GO" id="GO:0004534">
    <property type="term" value="F:5'-3' RNA exonuclease activity"/>
    <property type="evidence" value="ECO:0007669"/>
    <property type="project" value="TreeGrafter"/>
</dbReference>
<dbReference type="PANTHER" id="PTHR42924">
    <property type="entry name" value="EXONUCLEASE"/>
    <property type="match status" value="1"/>
</dbReference>
<dbReference type="OrthoDB" id="50465at2157"/>
<dbReference type="PANTHER" id="PTHR42924:SF3">
    <property type="entry name" value="POLYMERASE_HISTIDINOL PHOSPHATASE N-TERMINAL DOMAIN-CONTAINING PROTEIN"/>
    <property type="match status" value="1"/>
</dbReference>
<protein>
    <submittedName>
        <fullName evidence="2">Putative hydrolase</fullName>
    </submittedName>
</protein>
<reference evidence="2 3" key="1">
    <citation type="submission" date="2016-04" db="EMBL/GenBank/DDBJ databases">
        <title>Genome sequence of Methanobrevibacter cuticularis DSM 11139.</title>
        <authorList>
            <person name="Poehlein A."/>
            <person name="Seedorf H."/>
            <person name="Daniel R."/>
        </authorList>
    </citation>
    <scope>NUCLEOTIDE SEQUENCE [LARGE SCALE GENOMIC DNA]</scope>
    <source>
        <strain evidence="2 3">DSM 11139</strain>
    </source>
</reference>
<proteinExistence type="predicted"/>
<comment type="caution">
    <text evidence="2">The sequence shown here is derived from an EMBL/GenBank/DDBJ whole genome shotgun (WGS) entry which is preliminary data.</text>
</comment>
<evidence type="ECO:0000313" key="3">
    <source>
        <dbReference type="Proteomes" id="UP000077275"/>
    </source>
</evidence>
<sequence>MKLDPHIHSCYSGDARSIPKDILKQAKNVGLDVIAISDHNTIQGSKLAIGERKSSDVIIIPSIEISSDSGHILGLGVSENITEGLSPEDTVDKIHDNGGIAIVPHPYSFYRNGLFSDFNNNLTLNLDIEGVETKNARYILGYSNYKGKKLAIKRNLAQIGSSDSHFIGAIGNCYTELTDIAIEDEPSIDDILETIRKRKTIAKGHRTSNYLIAKEVFNKKIRRIY</sequence>
<evidence type="ECO:0000313" key="2">
    <source>
        <dbReference type="EMBL" id="KZX16509.1"/>
    </source>
</evidence>
<dbReference type="CDD" id="cd07432">
    <property type="entry name" value="PHP_HisPPase"/>
    <property type="match status" value="1"/>
</dbReference>
<dbReference type="STRING" id="47311.MBCUT_08110"/>
<dbReference type="InterPro" id="IPR016195">
    <property type="entry name" value="Pol/histidinol_Pase-like"/>
</dbReference>
<dbReference type="Pfam" id="PF13263">
    <property type="entry name" value="PHP_C"/>
    <property type="match status" value="1"/>
</dbReference>